<dbReference type="Pfam" id="PF00188">
    <property type="entry name" value="CAP"/>
    <property type="match status" value="1"/>
</dbReference>
<dbReference type="SUPFAM" id="SSF55797">
    <property type="entry name" value="PR-1-like"/>
    <property type="match status" value="1"/>
</dbReference>
<dbReference type="AlphaFoldDB" id="T1KCC5"/>
<evidence type="ECO:0000259" key="2">
    <source>
        <dbReference type="SMART" id="SM00198"/>
    </source>
</evidence>
<dbReference type="InterPro" id="IPR018244">
    <property type="entry name" value="Allrgn_V5/Tpx1_CS"/>
</dbReference>
<sequence>MFKFKANQLLLMNQFLLINLLNFHLVITQETTPETIATIGFTETSNDLTSSTTVLSDDSTEIIDLTTESNGTLLTTIKSIDVTTKATTEATTETTTEVPTTTISDPVKVIDYTTELFNKDCLNVHNQFRTLHGVEPLKMDDKIIEFARQRAATLARLNDTSYLKHESGNYGENLAAWPLFGSINCSEVSQIWFDEYKYVSNWSNPDSFTPYTYHFTQIVWSTTRSIGCGMAGLEGSDWIFICCNYDPPGNYLEEFQYNVKPPSYLNESVNEVQHPPQIGKNCKCTCQV</sequence>
<dbReference type="OrthoDB" id="6516458at2759"/>
<dbReference type="CDD" id="cd05382">
    <property type="entry name" value="CAP_GAPR1-like"/>
    <property type="match status" value="1"/>
</dbReference>
<dbReference type="PROSITE" id="PS01010">
    <property type="entry name" value="CRISP_2"/>
    <property type="match status" value="1"/>
</dbReference>
<dbReference type="PANTHER" id="PTHR10334">
    <property type="entry name" value="CYSTEINE-RICH SECRETORY PROTEIN-RELATED"/>
    <property type="match status" value="1"/>
</dbReference>
<feature type="chain" id="PRO_5004591373" description="SCP domain-containing protein" evidence="1">
    <location>
        <begin position="29"/>
        <end position="288"/>
    </location>
</feature>
<feature type="signal peptide" evidence="1">
    <location>
        <begin position="1"/>
        <end position="28"/>
    </location>
</feature>
<dbReference type="OMA" id="IGKNCKC"/>
<dbReference type="SMART" id="SM00198">
    <property type="entry name" value="SCP"/>
    <property type="match status" value="1"/>
</dbReference>
<keyword evidence="4" id="KW-1185">Reference proteome</keyword>
<dbReference type="HOGENOM" id="CLU_967486_0_0_1"/>
<dbReference type="Proteomes" id="UP000015104">
    <property type="component" value="Unassembled WGS sequence"/>
</dbReference>
<protein>
    <recommendedName>
        <fullName evidence="2">SCP domain-containing protein</fullName>
    </recommendedName>
</protein>
<organism evidence="3 4">
    <name type="scientific">Tetranychus urticae</name>
    <name type="common">Two-spotted spider mite</name>
    <dbReference type="NCBI Taxonomy" id="32264"/>
    <lineage>
        <taxon>Eukaryota</taxon>
        <taxon>Metazoa</taxon>
        <taxon>Ecdysozoa</taxon>
        <taxon>Arthropoda</taxon>
        <taxon>Chelicerata</taxon>
        <taxon>Arachnida</taxon>
        <taxon>Acari</taxon>
        <taxon>Acariformes</taxon>
        <taxon>Trombidiformes</taxon>
        <taxon>Prostigmata</taxon>
        <taxon>Eleutherengona</taxon>
        <taxon>Raphignathae</taxon>
        <taxon>Tetranychoidea</taxon>
        <taxon>Tetranychidae</taxon>
        <taxon>Tetranychus</taxon>
    </lineage>
</organism>
<keyword evidence="1" id="KW-0732">Signal</keyword>
<dbReference type="InterPro" id="IPR001283">
    <property type="entry name" value="CRISP-related"/>
</dbReference>
<feature type="domain" description="SCP" evidence="2">
    <location>
        <begin position="116"/>
        <end position="253"/>
    </location>
</feature>
<dbReference type="InterPro" id="IPR035940">
    <property type="entry name" value="CAP_sf"/>
</dbReference>
<dbReference type="eggNOG" id="KOG3017">
    <property type="taxonomic scope" value="Eukaryota"/>
</dbReference>
<dbReference type="EnsemblMetazoa" id="tetur08g07140.1">
    <property type="protein sequence ID" value="tetur08g07140.1"/>
    <property type="gene ID" value="tetur08g07140"/>
</dbReference>
<dbReference type="InterPro" id="IPR034113">
    <property type="entry name" value="SCP_GAPR1-like"/>
</dbReference>
<dbReference type="KEGG" id="tut:107362215"/>
<reference evidence="4" key="1">
    <citation type="submission" date="2011-08" db="EMBL/GenBank/DDBJ databases">
        <authorList>
            <person name="Rombauts S."/>
        </authorList>
    </citation>
    <scope>NUCLEOTIDE SEQUENCE</scope>
    <source>
        <strain evidence="4">London</strain>
    </source>
</reference>
<accession>T1KCC5</accession>
<evidence type="ECO:0000313" key="3">
    <source>
        <dbReference type="EnsemblMetazoa" id="tetur08g07140.1"/>
    </source>
</evidence>
<gene>
    <name evidence="3" type="primary">107362215</name>
</gene>
<dbReference type="PRINTS" id="PR00837">
    <property type="entry name" value="V5TPXLIKE"/>
</dbReference>
<proteinExistence type="predicted"/>
<name>T1KCC5_TETUR</name>
<reference evidence="3" key="2">
    <citation type="submission" date="2015-06" db="UniProtKB">
        <authorList>
            <consortium name="EnsemblMetazoa"/>
        </authorList>
    </citation>
    <scope>IDENTIFICATION</scope>
</reference>
<evidence type="ECO:0000256" key="1">
    <source>
        <dbReference type="SAM" id="SignalP"/>
    </source>
</evidence>
<dbReference type="EMBL" id="CAEY01001959">
    <property type="status" value="NOT_ANNOTATED_CDS"/>
    <property type="molecule type" value="Genomic_DNA"/>
</dbReference>
<evidence type="ECO:0000313" key="4">
    <source>
        <dbReference type="Proteomes" id="UP000015104"/>
    </source>
</evidence>
<dbReference type="GO" id="GO:0005576">
    <property type="term" value="C:extracellular region"/>
    <property type="evidence" value="ECO:0007669"/>
    <property type="project" value="InterPro"/>
</dbReference>
<dbReference type="Gene3D" id="3.40.33.10">
    <property type="entry name" value="CAP"/>
    <property type="match status" value="1"/>
</dbReference>
<dbReference type="InterPro" id="IPR014044">
    <property type="entry name" value="CAP_dom"/>
</dbReference>